<dbReference type="Proteomes" id="UP001208570">
    <property type="component" value="Unassembled WGS sequence"/>
</dbReference>
<accession>A0AAD9IRX7</accession>
<reference evidence="1" key="1">
    <citation type="journal article" date="2023" name="Mol. Biol. Evol.">
        <title>Third-Generation Sequencing Reveals the Adaptive Role of the Epigenome in Three Deep-Sea Polychaetes.</title>
        <authorList>
            <person name="Perez M."/>
            <person name="Aroh O."/>
            <person name="Sun Y."/>
            <person name="Lan Y."/>
            <person name="Juniper S.K."/>
            <person name="Young C.R."/>
            <person name="Angers B."/>
            <person name="Qian P.Y."/>
        </authorList>
    </citation>
    <scope>NUCLEOTIDE SEQUENCE</scope>
    <source>
        <strain evidence="1">P08H-3</strain>
    </source>
</reference>
<gene>
    <name evidence="1" type="ORF">LSH36_1582g00038</name>
</gene>
<proteinExistence type="predicted"/>
<evidence type="ECO:0000313" key="1">
    <source>
        <dbReference type="EMBL" id="KAK2139872.1"/>
    </source>
</evidence>
<sequence length="42" mass="5167">MMDTMRRMISPKQKPRRIQKKLNNVPEILQLEYSVKRFVIHL</sequence>
<dbReference type="AlphaFoldDB" id="A0AAD9IRX7"/>
<comment type="caution">
    <text evidence="1">The sequence shown here is derived from an EMBL/GenBank/DDBJ whole genome shotgun (WGS) entry which is preliminary data.</text>
</comment>
<name>A0AAD9IRX7_9ANNE</name>
<dbReference type="EMBL" id="JAODUP010001581">
    <property type="protein sequence ID" value="KAK2139872.1"/>
    <property type="molecule type" value="Genomic_DNA"/>
</dbReference>
<organism evidence="1 2">
    <name type="scientific">Paralvinella palmiformis</name>
    <dbReference type="NCBI Taxonomy" id="53620"/>
    <lineage>
        <taxon>Eukaryota</taxon>
        <taxon>Metazoa</taxon>
        <taxon>Spiralia</taxon>
        <taxon>Lophotrochozoa</taxon>
        <taxon>Annelida</taxon>
        <taxon>Polychaeta</taxon>
        <taxon>Sedentaria</taxon>
        <taxon>Canalipalpata</taxon>
        <taxon>Terebellida</taxon>
        <taxon>Terebelliformia</taxon>
        <taxon>Alvinellidae</taxon>
        <taxon>Paralvinella</taxon>
    </lineage>
</organism>
<protein>
    <submittedName>
        <fullName evidence="1">Uncharacterized protein</fullName>
    </submittedName>
</protein>
<keyword evidence="2" id="KW-1185">Reference proteome</keyword>
<evidence type="ECO:0000313" key="2">
    <source>
        <dbReference type="Proteomes" id="UP001208570"/>
    </source>
</evidence>